<protein>
    <submittedName>
        <fullName evidence="3">Gas vesicle protein</fullName>
    </submittedName>
</protein>
<feature type="chain" id="PRO_5015560633" evidence="2">
    <location>
        <begin position="20"/>
        <end position="103"/>
    </location>
</feature>
<organism evidence="3 4">
    <name type="scientific">Adhaeribacter arboris</name>
    <dbReference type="NCBI Taxonomy" id="2072846"/>
    <lineage>
        <taxon>Bacteria</taxon>
        <taxon>Pseudomonadati</taxon>
        <taxon>Bacteroidota</taxon>
        <taxon>Cytophagia</taxon>
        <taxon>Cytophagales</taxon>
        <taxon>Hymenobacteraceae</taxon>
        <taxon>Adhaeribacter</taxon>
    </lineage>
</organism>
<evidence type="ECO:0000256" key="2">
    <source>
        <dbReference type="SAM" id="SignalP"/>
    </source>
</evidence>
<dbReference type="Pfam" id="PF12732">
    <property type="entry name" value="YtxH"/>
    <property type="match status" value="1"/>
</dbReference>
<dbReference type="Proteomes" id="UP000240357">
    <property type="component" value="Unassembled WGS sequence"/>
</dbReference>
<dbReference type="PANTHER" id="PTHR35792">
    <property type="entry name" value="GENERAL STRESS PROTEIN"/>
    <property type="match status" value="1"/>
</dbReference>
<comment type="caution">
    <text evidence="3">The sequence shown here is derived from an EMBL/GenBank/DDBJ whole genome shotgun (WGS) entry which is preliminary data.</text>
</comment>
<dbReference type="OrthoDB" id="598035at2"/>
<dbReference type="PANTHER" id="PTHR35792:SF2">
    <property type="entry name" value="GENERAL STRESS PROTEIN"/>
    <property type="match status" value="1"/>
</dbReference>
<feature type="signal peptide" evidence="2">
    <location>
        <begin position="1"/>
        <end position="19"/>
    </location>
</feature>
<dbReference type="InterPro" id="IPR052928">
    <property type="entry name" value="Desiccation-related_membrane"/>
</dbReference>
<evidence type="ECO:0000313" key="3">
    <source>
        <dbReference type="EMBL" id="PSR53937.1"/>
    </source>
</evidence>
<feature type="coiled-coil region" evidence="1">
    <location>
        <begin position="35"/>
        <end position="95"/>
    </location>
</feature>
<dbReference type="RefSeq" id="WP_106929081.1">
    <property type="nucleotide sequence ID" value="NZ_PYFT01000001.1"/>
</dbReference>
<sequence length="103" mass="11501">MSKKVTTTLLAFLSGVATGAAFGVLYAPDKGRETRDRLSYQLDKYRDMLKDLTDLLRDNRETPQSAARSEGQRVIKDAKDKAEKLLGDVDLLISQINSRKEAL</sequence>
<gene>
    <name evidence="3" type="ORF">AHMF7605_10615</name>
</gene>
<evidence type="ECO:0000256" key="1">
    <source>
        <dbReference type="SAM" id="Coils"/>
    </source>
</evidence>
<dbReference type="InterPro" id="IPR024623">
    <property type="entry name" value="YtxH"/>
</dbReference>
<keyword evidence="2" id="KW-0732">Signal</keyword>
<evidence type="ECO:0000313" key="4">
    <source>
        <dbReference type="Proteomes" id="UP000240357"/>
    </source>
</evidence>
<proteinExistence type="predicted"/>
<dbReference type="EMBL" id="PYFT01000001">
    <property type="protein sequence ID" value="PSR53937.1"/>
    <property type="molecule type" value="Genomic_DNA"/>
</dbReference>
<name>A0A2T2YEK2_9BACT</name>
<keyword evidence="4" id="KW-1185">Reference proteome</keyword>
<accession>A0A2T2YEK2</accession>
<reference evidence="3 4" key="1">
    <citation type="submission" date="2018-03" db="EMBL/GenBank/DDBJ databases">
        <title>Adhaeribacter sp. HMF7605 Genome sequencing and assembly.</title>
        <authorList>
            <person name="Kang H."/>
            <person name="Kang J."/>
            <person name="Cha I."/>
            <person name="Kim H."/>
            <person name="Joh K."/>
        </authorList>
    </citation>
    <scope>NUCLEOTIDE SEQUENCE [LARGE SCALE GENOMIC DNA]</scope>
    <source>
        <strain evidence="3 4">HMF7605</strain>
    </source>
</reference>
<keyword evidence="1" id="KW-0175">Coiled coil</keyword>
<dbReference type="AlphaFoldDB" id="A0A2T2YEK2"/>